<name>A0A4R4ZRG5_9ACTN</name>
<dbReference type="EMBL" id="SMKX01000013">
    <property type="protein sequence ID" value="TDD61608.1"/>
    <property type="molecule type" value="Genomic_DNA"/>
</dbReference>
<proteinExistence type="predicted"/>
<comment type="caution">
    <text evidence="1">The sequence shown here is derived from an EMBL/GenBank/DDBJ whole genome shotgun (WGS) entry which is preliminary data.</text>
</comment>
<gene>
    <name evidence="1" type="ORF">E1263_06885</name>
</gene>
<dbReference type="SUPFAM" id="SSF55961">
    <property type="entry name" value="Bet v1-like"/>
    <property type="match status" value="1"/>
</dbReference>
<dbReference type="AlphaFoldDB" id="A0A4R4ZRG5"/>
<dbReference type="Pfam" id="PF10604">
    <property type="entry name" value="Polyketide_cyc2"/>
    <property type="match status" value="1"/>
</dbReference>
<accession>A0A4R4ZRG5</accession>
<dbReference type="Proteomes" id="UP000295124">
    <property type="component" value="Unassembled WGS sequence"/>
</dbReference>
<organism evidence="1 2">
    <name type="scientific">Kribbella antibiotica</name>
    <dbReference type="NCBI Taxonomy" id="190195"/>
    <lineage>
        <taxon>Bacteria</taxon>
        <taxon>Bacillati</taxon>
        <taxon>Actinomycetota</taxon>
        <taxon>Actinomycetes</taxon>
        <taxon>Propionibacteriales</taxon>
        <taxon>Kribbellaceae</taxon>
        <taxon>Kribbella</taxon>
    </lineage>
</organism>
<protein>
    <submittedName>
        <fullName evidence="1">Polyketide cyclase</fullName>
    </submittedName>
</protein>
<dbReference type="Gene3D" id="3.30.530.20">
    <property type="match status" value="1"/>
</dbReference>
<dbReference type="InterPro" id="IPR023393">
    <property type="entry name" value="START-like_dom_sf"/>
</dbReference>
<sequence length="144" mass="15970">MVTIQRVLTVGRPVETVFGYLADFEKTNEWDPGTVRTTRLDGGGGVGTTYRNISRFNGRETELVYTVVELSAPERLRFRGVNKTVTASDTITLRAVGPGETELTYLAEFEFRGVARLAVPFLGRQFAKLGDEAAQRLREVLGNL</sequence>
<reference evidence="1 2" key="1">
    <citation type="submission" date="2019-03" db="EMBL/GenBank/DDBJ databases">
        <title>Draft genome sequences of novel Actinobacteria.</title>
        <authorList>
            <person name="Sahin N."/>
            <person name="Ay H."/>
            <person name="Saygin H."/>
        </authorList>
    </citation>
    <scope>NUCLEOTIDE SEQUENCE [LARGE SCALE GENOMIC DNA]</scope>
    <source>
        <strain evidence="1 2">JCM 13523</strain>
    </source>
</reference>
<dbReference type="OrthoDB" id="5951835at2"/>
<evidence type="ECO:0000313" key="2">
    <source>
        <dbReference type="Proteomes" id="UP000295124"/>
    </source>
</evidence>
<dbReference type="InterPro" id="IPR019587">
    <property type="entry name" value="Polyketide_cyclase/dehydratase"/>
</dbReference>
<evidence type="ECO:0000313" key="1">
    <source>
        <dbReference type="EMBL" id="TDD61608.1"/>
    </source>
</evidence>
<keyword evidence="2" id="KW-1185">Reference proteome</keyword>
<dbReference type="RefSeq" id="WP_132166326.1">
    <property type="nucleotide sequence ID" value="NZ_SMKX01000013.1"/>
</dbReference>